<dbReference type="EMBL" id="NAEW01000017">
    <property type="protein sequence ID" value="OQM39782.1"/>
    <property type="molecule type" value="Genomic_DNA"/>
</dbReference>
<dbReference type="AlphaFoldDB" id="A0A1V8NTM1"/>
<comment type="caution">
    <text evidence="1">The sequence shown here is derived from an EMBL/GenBank/DDBJ whole genome shotgun (WGS) entry which is preliminary data.</text>
</comment>
<evidence type="ECO:0000313" key="1">
    <source>
        <dbReference type="EMBL" id="OQM39782.1"/>
    </source>
</evidence>
<organism evidence="1 2">
    <name type="scientific">Citrobacter braakii</name>
    <dbReference type="NCBI Taxonomy" id="57706"/>
    <lineage>
        <taxon>Bacteria</taxon>
        <taxon>Pseudomonadati</taxon>
        <taxon>Pseudomonadota</taxon>
        <taxon>Gammaproteobacteria</taxon>
        <taxon>Enterobacterales</taxon>
        <taxon>Enterobacteriaceae</taxon>
        <taxon>Citrobacter</taxon>
        <taxon>Citrobacter freundii complex</taxon>
    </lineage>
</organism>
<accession>A0A1V8NTM1</accession>
<evidence type="ECO:0000313" key="2">
    <source>
        <dbReference type="Proteomes" id="UP000192573"/>
    </source>
</evidence>
<sequence>MMKTMIKLFCALLFLASSSSWAVDCYQGQRGGNTSATVRLNPFKVPSNAIPGSKIWESSDINVTVYCDNSVGWTENDPTEELFAWVKLSAKNDMSALESDYFIVGVNYNGQDYDGVDVPVPTNACLDKISLENGYVEYHWPSACPGAGGAPVQNTTFNARFRLYVKLKAFPADPDAVYNFGAINVLQFDGDGGANLQSNAKNFNFNITGLDNIEFLDCNVDIKVFPESQIVDFGAFTMDDSTVVERPFSVSTIRDATAECSEKFDVTLSFNTDDLYGTSHADMKNGLLMQIRDETEGEDLELNRYYPFATYNPGDASTVTHNYKAKLTKNPQREVEFGPFSKDLILKLNYE</sequence>
<reference evidence="1 2" key="1">
    <citation type="submission" date="2017-03" db="EMBL/GenBank/DDBJ databases">
        <authorList>
            <person name="Afonso C.L."/>
            <person name="Miller P.J."/>
            <person name="Scott M.A."/>
            <person name="Spackman E."/>
            <person name="Goraichik I."/>
            <person name="Dimitrov K.M."/>
            <person name="Suarez D.L."/>
            <person name="Swayne D.E."/>
        </authorList>
    </citation>
    <scope>NUCLEOTIDE SEQUENCE [LARGE SCALE GENOMIC DNA]</scope>
    <source>
        <strain evidence="1 2">ATCC 51113</strain>
    </source>
</reference>
<dbReference type="Proteomes" id="UP000192573">
    <property type="component" value="Unassembled WGS sequence"/>
</dbReference>
<proteinExistence type="predicted"/>
<protein>
    <submittedName>
        <fullName evidence="1">Pilus assembly protein</fullName>
    </submittedName>
</protein>
<gene>
    <name evidence="1" type="ORF">BZK42_22915</name>
</gene>
<name>A0A1V8NTM1_CITBR</name>